<dbReference type="PROSITE" id="PS00109">
    <property type="entry name" value="PROTEIN_KINASE_TYR"/>
    <property type="match status" value="1"/>
</dbReference>
<dbReference type="SUPFAM" id="SSF52058">
    <property type="entry name" value="L domain-like"/>
    <property type="match status" value="1"/>
</dbReference>
<dbReference type="GO" id="GO:0016020">
    <property type="term" value="C:membrane"/>
    <property type="evidence" value="ECO:0007669"/>
    <property type="project" value="UniProtKB-SubCell"/>
</dbReference>
<dbReference type="FunFam" id="1.10.510.10:FF:000445">
    <property type="entry name" value="MDIS1-interacting receptor like kinase 2"/>
    <property type="match status" value="1"/>
</dbReference>
<evidence type="ECO:0000256" key="10">
    <source>
        <dbReference type="ARBA" id="ARBA00022777"/>
    </source>
</evidence>
<dbReference type="InterPro" id="IPR001611">
    <property type="entry name" value="Leu-rich_rpt"/>
</dbReference>
<evidence type="ECO:0000256" key="7">
    <source>
        <dbReference type="ARBA" id="ARBA00022729"/>
    </source>
</evidence>
<reference evidence="19" key="1">
    <citation type="submission" date="2023-03" db="EMBL/GenBank/DDBJ databases">
        <title>Chromosome-scale reference genome and RAD-based genetic map of yellow starthistle (Centaurea solstitialis) reveal putative structural variation and QTLs associated with invader traits.</title>
        <authorList>
            <person name="Reatini B."/>
            <person name="Cang F.A."/>
            <person name="Jiang Q."/>
            <person name="Mckibben M.T.W."/>
            <person name="Barker M.S."/>
            <person name="Rieseberg L.H."/>
            <person name="Dlugosch K.M."/>
        </authorList>
    </citation>
    <scope>NUCLEOTIDE SEQUENCE</scope>
    <source>
        <strain evidence="19">CAN-66</strain>
        <tissue evidence="19">Leaf</tissue>
    </source>
</reference>
<feature type="transmembrane region" description="Helical" evidence="17">
    <location>
        <begin position="257"/>
        <end position="279"/>
    </location>
</feature>
<evidence type="ECO:0000256" key="3">
    <source>
        <dbReference type="ARBA" id="ARBA00022527"/>
    </source>
</evidence>
<dbReference type="InterPro" id="IPR011009">
    <property type="entry name" value="Kinase-like_dom_sf"/>
</dbReference>
<evidence type="ECO:0000259" key="18">
    <source>
        <dbReference type="PROSITE" id="PS50011"/>
    </source>
</evidence>
<evidence type="ECO:0000256" key="15">
    <source>
        <dbReference type="ARBA" id="ARBA00048679"/>
    </source>
</evidence>
<evidence type="ECO:0000256" key="16">
    <source>
        <dbReference type="PROSITE-ProRule" id="PRU10141"/>
    </source>
</evidence>
<dbReference type="InterPro" id="IPR008266">
    <property type="entry name" value="Tyr_kinase_AS"/>
</dbReference>
<comment type="catalytic activity">
    <reaction evidence="14">
        <text>L-threonyl-[protein] + ATP = O-phospho-L-threonyl-[protein] + ADP + H(+)</text>
        <dbReference type="Rhea" id="RHEA:46608"/>
        <dbReference type="Rhea" id="RHEA-COMP:11060"/>
        <dbReference type="Rhea" id="RHEA-COMP:11605"/>
        <dbReference type="ChEBI" id="CHEBI:15378"/>
        <dbReference type="ChEBI" id="CHEBI:30013"/>
        <dbReference type="ChEBI" id="CHEBI:30616"/>
        <dbReference type="ChEBI" id="CHEBI:61977"/>
        <dbReference type="ChEBI" id="CHEBI:456216"/>
        <dbReference type="EC" id="2.7.11.1"/>
    </reaction>
</comment>
<dbReference type="SUPFAM" id="SSF56112">
    <property type="entry name" value="Protein kinase-like (PK-like)"/>
    <property type="match status" value="1"/>
</dbReference>
<comment type="caution">
    <text evidence="19">The sequence shown here is derived from an EMBL/GenBank/DDBJ whole genome shotgun (WGS) entry which is preliminary data.</text>
</comment>
<dbReference type="SMART" id="SM00369">
    <property type="entry name" value="LRR_TYP"/>
    <property type="match status" value="5"/>
</dbReference>
<keyword evidence="5" id="KW-0808">Transferase</keyword>
<keyword evidence="9 16" id="KW-0547">Nucleotide-binding</keyword>
<sequence>MLPPMKANDFDTSLEAKALLAANWCTPDNASSHCAWPGITCNEEQSVVRIEVNCERHLYCSYYFDRQWLDFSSFPNLERLSIDDCNLEGRIPEHIGLLSKLSHLSLSGNNISGKLPVSFRNLTRLVALDLSNNSFTGILLSQVTSLKNLVYLDLHQNLFVGPVPLSFGSMVNLTFLDLSTNQLNSSISFVSFTNFPQLQHLDLSHNNFGGILPSHIGSMKNLVYLDLGQNGFTGPSLLLLFLNLSHNHLTHKRKNKLVLYLEIFLGIMVGLFFLVSGYVCYHRCKKTTKKESQLEIKRHGDVGFILNYDGRIAYEDFIKATEDFDLKYCIGTGGYGSVYEAKLPNGKTFALKKLHRGEAPNERGPGAAPPVAGSKGQSPWLGDIRLFLFSLLSISSQYEAKQPALDKSFRNEVQVLTNLRHKNIVKLYGFCFHTNYNFLVYEYMENGSLFCALRNIEAVQLDWVKRLKIVKDVAQGLAYMHHDCVPPIIHRDISSNNILLNSEMEAFVADFGAARLLDPDSSNQTVIAGTLGYIAPELAYTMVVTEKCDVYSFGVVALETIGGKHPGELLSSMNISSGTRTSLEDILDARLAYPTNGRIQKELLRIYNVAIACIVTDPKSRPTMKSVSQELSR</sequence>
<evidence type="ECO:0000256" key="4">
    <source>
        <dbReference type="ARBA" id="ARBA00022614"/>
    </source>
</evidence>
<dbReference type="FunFam" id="3.80.10.10:FF:000400">
    <property type="entry name" value="Nuclear pore complex protein NUP107"/>
    <property type="match status" value="1"/>
</dbReference>
<evidence type="ECO:0000256" key="9">
    <source>
        <dbReference type="ARBA" id="ARBA00022741"/>
    </source>
</evidence>
<dbReference type="PANTHER" id="PTHR48005:SF16">
    <property type="entry name" value="MDIS1-INTERACTING RECEPTOR LIKE KINASE 2-LIKE ISOFORM X1"/>
    <property type="match status" value="1"/>
</dbReference>
<evidence type="ECO:0000313" key="20">
    <source>
        <dbReference type="Proteomes" id="UP001172457"/>
    </source>
</evidence>
<accession>A0AA38SSU7</accession>
<keyword evidence="12 17" id="KW-1133">Transmembrane helix</keyword>
<protein>
    <recommendedName>
        <fullName evidence="2">non-specific serine/threonine protein kinase</fullName>
        <ecNumber evidence="2">2.7.11.1</ecNumber>
    </recommendedName>
</protein>
<dbReference type="Gene3D" id="3.30.200.20">
    <property type="entry name" value="Phosphorylase Kinase, domain 1"/>
    <property type="match status" value="2"/>
</dbReference>
<dbReference type="InterPro" id="IPR017441">
    <property type="entry name" value="Protein_kinase_ATP_BS"/>
</dbReference>
<keyword evidence="6 17" id="KW-0812">Transmembrane</keyword>
<feature type="binding site" evidence="16">
    <location>
        <position position="352"/>
    </location>
    <ligand>
        <name>ATP</name>
        <dbReference type="ChEBI" id="CHEBI:30616"/>
    </ligand>
</feature>
<evidence type="ECO:0000256" key="5">
    <source>
        <dbReference type="ARBA" id="ARBA00022679"/>
    </source>
</evidence>
<organism evidence="19 20">
    <name type="scientific">Centaurea solstitialis</name>
    <name type="common">yellow star-thistle</name>
    <dbReference type="NCBI Taxonomy" id="347529"/>
    <lineage>
        <taxon>Eukaryota</taxon>
        <taxon>Viridiplantae</taxon>
        <taxon>Streptophyta</taxon>
        <taxon>Embryophyta</taxon>
        <taxon>Tracheophyta</taxon>
        <taxon>Spermatophyta</taxon>
        <taxon>Magnoliopsida</taxon>
        <taxon>eudicotyledons</taxon>
        <taxon>Gunneridae</taxon>
        <taxon>Pentapetalae</taxon>
        <taxon>asterids</taxon>
        <taxon>campanulids</taxon>
        <taxon>Asterales</taxon>
        <taxon>Asteraceae</taxon>
        <taxon>Carduoideae</taxon>
        <taxon>Cardueae</taxon>
        <taxon>Centaureinae</taxon>
        <taxon>Centaurea</taxon>
    </lineage>
</organism>
<keyword evidence="7" id="KW-0732">Signal</keyword>
<keyword evidence="20" id="KW-1185">Reference proteome</keyword>
<evidence type="ECO:0000256" key="11">
    <source>
        <dbReference type="ARBA" id="ARBA00022840"/>
    </source>
</evidence>
<keyword evidence="13 17" id="KW-0472">Membrane</keyword>
<dbReference type="InterPro" id="IPR000719">
    <property type="entry name" value="Prot_kinase_dom"/>
</dbReference>
<dbReference type="GO" id="GO:0051707">
    <property type="term" value="P:response to other organism"/>
    <property type="evidence" value="ECO:0007669"/>
    <property type="project" value="UniProtKB-ARBA"/>
</dbReference>
<dbReference type="PANTHER" id="PTHR48005">
    <property type="entry name" value="LEUCINE RICH REPEAT KINASE 2"/>
    <property type="match status" value="1"/>
</dbReference>
<evidence type="ECO:0000256" key="8">
    <source>
        <dbReference type="ARBA" id="ARBA00022737"/>
    </source>
</evidence>
<comment type="subcellular location">
    <subcellularLocation>
        <location evidence="1">Membrane</location>
    </subcellularLocation>
</comment>
<dbReference type="PROSITE" id="PS50011">
    <property type="entry name" value="PROTEIN_KINASE_DOM"/>
    <property type="match status" value="1"/>
</dbReference>
<evidence type="ECO:0000256" key="1">
    <source>
        <dbReference type="ARBA" id="ARBA00004370"/>
    </source>
</evidence>
<evidence type="ECO:0000256" key="12">
    <source>
        <dbReference type="ARBA" id="ARBA00022989"/>
    </source>
</evidence>
<feature type="domain" description="Protein kinase" evidence="18">
    <location>
        <begin position="324"/>
        <end position="633"/>
    </location>
</feature>
<dbReference type="PROSITE" id="PS00107">
    <property type="entry name" value="PROTEIN_KINASE_ATP"/>
    <property type="match status" value="1"/>
</dbReference>
<dbReference type="InterPro" id="IPR003591">
    <property type="entry name" value="Leu-rich_rpt_typical-subtyp"/>
</dbReference>
<dbReference type="EC" id="2.7.11.1" evidence="2"/>
<dbReference type="Gene3D" id="3.80.10.10">
    <property type="entry name" value="Ribonuclease Inhibitor"/>
    <property type="match status" value="2"/>
</dbReference>
<evidence type="ECO:0000256" key="6">
    <source>
        <dbReference type="ARBA" id="ARBA00022692"/>
    </source>
</evidence>
<keyword evidence="11 16" id="KW-0067">ATP-binding</keyword>
<dbReference type="InterPro" id="IPR032675">
    <property type="entry name" value="LRR_dom_sf"/>
</dbReference>
<dbReference type="Gene3D" id="1.10.510.10">
    <property type="entry name" value="Transferase(Phosphotransferase) domain 1"/>
    <property type="match status" value="1"/>
</dbReference>
<dbReference type="Pfam" id="PF00069">
    <property type="entry name" value="Pkinase"/>
    <property type="match status" value="1"/>
</dbReference>
<dbReference type="PRINTS" id="PR00019">
    <property type="entry name" value="LEURICHRPT"/>
</dbReference>
<evidence type="ECO:0000256" key="13">
    <source>
        <dbReference type="ARBA" id="ARBA00023136"/>
    </source>
</evidence>
<dbReference type="EMBL" id="JARYMX010000008">
    <property type="protein sequence ID" value="KAJ9537683.1"/>
    <property type="molecule type" value="Genomic_DNA"/>
</dbReference>
<dbReference type="GO" id="GO:0005524">
    <property type="term" value="F:ATP binding"/>
    <property type="evidence" value="ECO:0007669"/>
    <property type="project" value="UniProtKB-UniRule"/>
</dbReference>
<evidence type="ECO:0000313" key="19">
    <source>
        <dbReference type="EMBL" id="KAJ9537683.1"/>
    </source>
</evidence>
<gene>
    <name evidence="19" type="ORF">OSB04_030416</name>
</gene>
<dbReference type="Pfam" id="PF13855">
    <property type="entry name" value="LRR_8"/>
    <property type="match status" value="2"/>
</dbReference>
<keyword evidence="8" id="KW-0677">Repeat</keyword>
<keyword evidence="4" id="KW-0433">Leucine-rich repeat</keyword>
<proteinExistence type="predicted"/>
<evidence type="ECO:0000256" key="2">
    <source>
        <dbReference type="ARBA" id="ARBA00012513"/>
    </source>
</evidence>
<name>A0AA38SSU7_9ASTR</name>
<dbReference type="GO" id="GO:0004674">
    <property type="term" value="F:protein serine/threonine kinase activity"/>
    <property type="evidence" value="ECO:0007669"/>
    <property type="project" value="UniProtKB-KW"/>
</dbReference>
<keyword evidence="3" id="KW-0723">Serine/threonine-protein kinase</keyword>
<keyword evidence="10" id="KW-0418">Kinase</keyword>
<evidence type="ECO:0000256" key="17">
    <source>
        <dbReference type="SAM" id="Phobius"/>
    </source>
</evidence>
<dbReference type="InterPro" id="IPR051420">
    <property type="entry name" value="Ser_Thr_Kinases_DiverseReg"/>
</dbReference>
<dbReference type="GO" id="GO:0006952">
    <property type="term" value="P:defense response"/>
    <property type="evidence" value="ECO:0007669"/>
    <property type="project" value="UniProtKB-ARBA"/>
</dbReference>
<dbReference type="AlphaFoldDB" id="A0AA38SSU7"/>
<comment type="catalytic activity">
    <reaction evidence="15">
        <text>L-seryl-[protein] + ATP = O-phospho-L-seryl-[protein] + ADP + H(+)</text>
        <dbReference type="Rhea" id="RHEA:17989"/>
        <dbReference type="Rhea" id="RHEA-COMP:9863"/>
        <dbReference type="Rhea" id="RHEA-COMP:11604"/>
        <dbReference type="ChEBI" id="CHEBI:15378"/>
        <dbReference type="ChEBI" id="CHEBI:29999"/>
        <dbReference type="ChEBI" id="CHEBI:30616"/>
        <dbReference type="ChEBI" id="CHEBI:83421"/>
        <dbReference type="ChEBI" id="CHEBI:456216"/>
        <dbReference type="EC" id="2.7.11.1"/>
    </reaction>
</comment>
<dbReference type="Proteomes" id="UP001172457">
    <property type="component" value="Chromosome 8"/>
</dbReference>
<evidence type="ECO:0000256" key="14">
    <source>
        <dbReference type="ARBA" id="ARBA00047899"/>
    </source>
</evidence>